<proteinExistence type="predicted"/>
<name>A0ACB6Z9C8_THEGA</name>
<organism evidence="1 2">
    <name type="scientific">Thelephora ganbajun</name>
    <name type="common">Ganba fungus</name>
    <dbReference type="NCBI Taxonomy" id="370292"/>
    <lineage>
        <taxon>Eukaryota</taxon>
        <taxon>Fungi</taxon>
        <taxon>Dikarya</taxon>
        <taxon>Basidiomycota</taxon>
        <taxon>Agaricomycotina</taxon>
        <taxon>Agaricomycetes</taxon>
        <taxon>Thelephorales</taxon>
        <taxon>Thelephoraceae</taxon>
        <taxon>Thelephora</taxon>
    </lineage>
</organism>
<protein>
    <submittedName>
        <fullName evidence="1">Uncharacterized protein</fullName>
    </submittedName>
</protein>
<dbReference type="Proteomes" id="UP000886501">
    <property type="component" value="Unassembled WGS sequence"/>
</dbReference>
<comment type="caution">
    <text evidence="1">The sequence shown here is derived from an EMBL/GenBank/DDBJ whole genome shotgun (WGS) entry which is preliminary data.</text>
</comment>
<sequence>MSVQESYVPTHPDLFIVEFLPGDFASRLISLKSFEAGETIADLSRFTRVPHAAYDTIQCGPGDNIKYNSDLVYVNHSCEPNIAFDFSSKDTSRWHVRASRPIKQGDPLTYFYPSTEWNMAQPFDCLCGSAKCLGRVEGAVSLSAAELSSHGFINPWIWTQFEAKQN</sequence>
<accession>A0ACB6Z9C8</accession>
<dbReference type="EMBL" id="MU118064">
    <property type="protein sequence ID" value="KAF9646241.1"/>
    <property type="molecule type" value="Genomic_DNA"/>
</dbReference>
<evidence type="ECO:0000313" key="2">
    <source>
        <dbReference type="Proteomes" id="UP000886501"/>
    </source>
</evidence>
<reference evidence="1" key="1">
    <citation type="submission" date="2019-10" db="EMBL/GenBank/DDBJ databases">
        <authorList>
            <consortium name="DOE Joint Genome Institute"/>
            <person name="Kuo A."/>
            <person name="Miyauchi S."/>
            <person name="Kiss E."/>
            <person name="Drula E."/>
            <person name="Kohler A."/>
            <person name="Sanchez-Garcia M."/>
            <person name="Andreopoulos B."/>
            <person name="Barry K.W."/>
            <person name="Bonito G."/>
            <person name="Buee M."/>
            <person name="Carver A."/>
            <person name="Chen C."/>
            <person name="Cichocki N."/>
            <person name="Clum A."/>
            <person name="Culley D."/>
            <person name="Crous P.W."/>
            <person name="Fauchery L."/>
            <person name="Girlanda M."/>
            <person name="Hayes R."/>
            <person name="Keri Z."/>
            <person name="Labutti K."/>
            <person name="Lipzen A."/>
            <person name="Lombard V."/>
            <person name="Magnuson J."/>
            <person name="Maillard F."/>
            <person name="Morin E."/>
            <person name="Murat C."/>
            <person name="Nolan M."/>
            <person name="Ohm R."/>
            <person name="Pangilinan J."/>
            <person name="Pereira M."/>
            <person name="Perotto S."/>
            <person name="Peter M."/>
            <person name="Riley R."/>
            <person name="Sitrit Y."/>
            <person name="Stielow B."/>
            <person name="Szollosi G."/>
            <person name="Zifcakova L."/>
            <person name="Stursova M."/>
            <person name="Spatafora J.W."/>
            <person name="Tedersoo L."/>
            <person name="Vaario L.-M."/>
            <person name="Yamada A."/>
            <person name="Yan M."/>
            <person name="Wang P."/>
            <person name="Xu J."/>
            <person name="Bruns T."/>
            <person name="Baldrian P."/>
            <person name="Vilgalys R."/>
            <person name="Henrissat B."/>
            <person name="Grigoriev I.V."/>
            <person name="Hibbett D."/>
            <person name="Nagy L.G."/>
            <person name="Martin F.M."/>
        </authorList>
    </citation>
    <scope>NUCLEOTIDE SEQUENCE</scope>
    <source>
        <strain evidence="1">P2</strain>
    </source>
</reference>
<keyword evidence="2" id="KW-1185">Reference proteome</keyword>
<gene>
    <name evidence="1" type="ORF">BDM02DRAFT_3189035</name>
</gene>
<reference evidence="1" key="2">
    <citation type="journal article" date="2020" name="Nat. Commun.">
        <title>Large-scale genome sequencing of mycorrhizal fungi provides insights into the early evolution of symbiotic traits.</title>
        <authorList>
            <person name="Miyauchi S."/>
            <person name="Kiss E."/>
            <person name="Kuo A."/>
            <person name="Drula E."/>
            <person name="Kohler A."/>
            <person name="Sanchez-Garcia M."/>
            <person name="Morin E."/>
            <person name="Andreopoulos B."/>
            <person name="Barry K.W."/>
            <person name="Bonito G."/>
            <person name="Buee M."/>
            <person name="Carver A."/>
            <person name="Chen C."/>
            <person name="Cichocki N."/>
            <person name="Clum A."/>
            <person name="Culley D."/>
            <person name="Crous P.W."/>
            <person name="Fauchery L."/>
            <person name="Girlanda M."/>
            <person name="Hayes R.D."/>
            <person name="Keri Z."/>
            <person name="LaButti K."/>
            <person name="Lipzen A."/>
            <person name="Lombard V."/>
            <person name="Magnuson J."/>
            <person name="Maillard F."/>
            <person name="Murat C."/>
            <person name="Nolan M."/>
            <person name="Ohm R.A."/>
            <person name="Pangilinan J."/>
            <person name="Pereira M.F."/>
            <person name="Perotto S."/>
            <person name="Peter M."/>
            <person name="Pfister S."/>
            <person name="Riley R."/>
            <person name="Sitrit Y."/>
            <person name="Stielow J.B."/>
            <person name="Szollosi G."/>
            <person name="Zifcakova L."/>
            <person name="Stursova M."/>
            <person name="Spatafora J.W."/>
            <person name="Tedersoo L."/>
            <person name="Vaario L.M."/>
            <person name="Yamada A."/>
            <person name="Yan M."/>
            <person name="Wang P."/>
            <person name="Xu J."/>
            <person name="Bruns T."/>
            <person name="Baldrian P."/>
            <person name="Vilgalys R."/>
            <person name="Dunand C."/>
            <person name="Henrissat B."/>
            <person name="Grigoriev I.V."/>
            <person name="Hibbett D."/>
            <person name="Nagy L.G."/>
            <person name="Martin F.M."/>
        </authorList>
    </citation>
    <scope>NUCLEOTIDE SEQUENCE</scope>
    <source>
        <strain evidence="1">P2</strain>
    </source>
</reference>
<evidence type="ECO:0000313" key="1">
    <source>
        <dbReference type="EMBL" id="KAF9646241.1"/>
    </source>
</evidence>